<protein>
    <submittedName>
        <fullName evidence="2">Uncharacterized protein</fullName>
    </submittedName>
</protein>
<sequence>MKASKGGRHRRRVVETEEYVAMLHRMVDALARRLSDDPVGLVHVEPLREHLRDAMNIAIALNQEKPRGYSFGELAEILGMRRESVYERAVRGRTLLADMRARLGVTSLRRHRETRLQEAALRTAARQEDRSDPPALACPGASRRPFGRESNWQALRRLDQSSLPQFRSDGSTPSGSPAADRKRRSGSSVA</sequence>
<evidence type="ECO:0000313" key="2">
    <source>
        <dbReference type="EMBL" id="GAA2212496.1"/>
    </source>
</evidence>
<dbReference type="SUPFAM" id="SSF88659">
    <property type="entry name" value="Sigma3 and sigma4 domains of RNA polymerase sigma factors"/>
    <property type="match status" value="1"/>
</dbReference>
<name>A0ABP5PN05_9ACTN</name>
<feature type="compositionally biased region" description="Polar residues" evidence="1">
    <location>
        <begin position="160"/>
        <end position="175"/>
    </location>
</feature>
<evidence type="ECO:0000256" key="1">
    <source>
        <dbReference type="SAM" id="MobiDB-lite"/>
    </source>
</evidence>
<organism evidence="2 3">
    <name type="scientific">Nonomuraea monospora</name>
    <dbReference type="NCBI Taxonomy" id="568818"/>
    <lineage>
        <taxon>Bacteria</taxon>
        <taxon>Bacillati</taxon>
        <taxon>Actinomycetota</taxon>
        <taxon>Actinomycetes</taxon>
        <taxon>Streptosporangiales</taxon>
        <taxon>Streptosporangiaceae</taxon>
        <taxon>Nonomuraea</taxon>
    </lineage>
</organism>
<feature type="region of interest" description="Disordered" evidence="1">
    <location>
        <begin position="121"/>
        <end position="190"/>
    </location>
</feature>
<evidence type="ECO:0000313" key="3">
    <source>
        <dbReference type="Proteomes" id="UP001499843"/>
    </source>
</evidence>
<gene>
    <name evidence="2" type="ORF">GCM10009850_079580</name>
</gene>
<proteinExistence type="predicted"/>
<accession>A0ABP5PN05</accession>
<keyword evidence="3" id="KW-1185">Reference proteome</keyword>
<reference evidence="3" key="1">
    <citation type="journal article" date="2019" name="Int. J. Syst. Evol. Microbiol.">
        <title>The Global Catalogue of Microorganisms (GCM) 10K type strain sequencing project: providing services to taxonomists for standard genome sequencing and annotation.</title>
        <authorList>
            <consortium name="The Broad Institute Genomics Platform"/>
            <consortium name="The Broad Institute Genome Sequencing Center for Infectious Disease"/>
            <person name="Wu L."/>
            <person name="Ma J."/>
        </authorList>
    </citation>
    <scope>NUCLEOTIDE SEQUENCE [LARGE SCALE GENOMIC DNA]</scope>
    <source>
        <strain evidence="3">JCM 16114</strain>
    </source>
</reference>
<feature type="compositionally biased region" description="Basic residues" evidence="1">
    <location>
        <begin position="181"/>
        <end position="190"/>
    </location>
</feature>
<comment type="caution">
    <text evidence="2">The sequence shown here is derived from an EMBL/GenBank/DDBJ whole genome shotgun (WGS) entry which is preliminary data.</text>
</comment>
<dbReference type="Proteomes" id="UP001499843">
    <property type="component" value="Unassembled WGS sequence"/>
</dbReference>
<dbReference type="RefSeq" id="WP_344487067.1">
    <property type="nucleotide sequence ID" value="NZ_BAAAQX010000027.1"/>
</dbReference>
<dbReference type="InterPro" id="IPR013324">
    <property type="entry name" value="RNA_pol_sigma_r3/r4-like"/>
</dbReference>
<dbReference type="EMBL" id="BAAAQX010000027">
    <property type="protein sequence ID" value="GAA2212496.1"/>
    <property type="molecule type" value="Genomic_DNA"/>
</dbReference>